<feature type="non-terminal residue" evidence="9">
    <location>
        <position position="1"/>
    </location>
</feature>
<dbReference type="SUPFAM" id="SSF52540">
    <property type="entry name" value="P-loop containing nucleoside triphosphate hydrolases"/>
    <property type="match status" value="1"/>
</dbReference>
<comment type="similarity">
    <text evidence="6">Belongs to the DNA polymerase HolA subunit family.</text>
</comment>
<gene>
    <name evidence="9" type="ORF">S01H4_27919</name>
</gene>
<dbReference type="PANTHER" id="PTHR34388">
    <property type="entry name" value="DNA POLYMERASE III SUBUNIT DELTA"/>
    <property type="match status" value="1"/>
</dbReference>
<evidence type="ECO:0000256" key="7">
    <source>
        <dbReference type="ARBA" id="ARBA00049244"/>
    </source>
</evidence>
<proteinExistence type="inferred from homology"/>
<evidence type="ECO:0000313" key="9">
    <source>
        <dbReference type="EMBL" id="GAG80688.1"/>
    </source>
</evidence>
<dbReference type="Gene3D" id="1.20.272.10">
    <property type="match status" value="1"/>
</dbReference>
<dbReference type="Gene3D" id="1.10.8.60">
    <property type="match status" value="1"/>
</dbReference>
<dbReference type="PANTHER" id="PTHR34388:SF1">
    <property type="entry name" value="DNA POLYMERASE III SUBUNIT DELTA"/>
    <property type="match status" value="1"/>
</dbReference>
<dbReference type="EC" id="2.7.7.7" evidence="1"/>
<dbReference type="EMBL" id="BART01013751">
    <property type="protein sequence ID" value="GAG80688.1"/>
    <property type="molecule type" value="Genomic_DNA"/>
</dbReference>
<evidence type="ECO:0000256" key="4">
    <source>
        <dbReference type="ARBA" id="ARBA00022705"/>
    </source>
</evidence>
<dbReference type="SUPFAM" id="SSF48019">
    <property type="entry name" value="post-AAA+ oligomerization domain-like"/>
    <property type="match status" value="1"/>
</dbReference>
<feature type="domain" description="DNA polymerase III delta subunit-like C-terminal" evidence="8">
    <location>
        <begin position="93"/>
        <end position="206"/>
    </location>
</feature>
<keyword evidence="5" id="KW-0239">DNA-directed DNA polymerase</keyword>
<dbReference type="InterPro" id="IPR027417">
    <property type="entry name" value="P-loop_NTPase"/>
</dbReference>
<reference evidence="9" key="1">
    <citation type="journal article" date="2014" name="Front. Microbiol.">
        <title>High frequency of phylogenetically diverse reductive dehalogenase-homologous genes in deep subseafloor sedimentary metagenomes.</title>
        <authorList>
            <person name="Kawai M."/>
            <person name="Futagami T."/>
            <person name="Toyoda A."/>
            <person name="Takaki Y."/>
            <person name="Nishi S."/>
            <person name="Hori S."/>
            <person name="Arai W."/>
            <person name="Tsubouchi T."/>
            <person name="Morono Y."/>
            <person name="Uchiyama I."/>
            <person name="Ito T."/>
            <person name="Fujiyama A."/>
            <person name="Inagaki F."/>
            <person name="Takami H."/>
        </authorList>
    </citation>
    <scope>NUCLEOTIDE SEQUENCE</scope>
    <source>
        <strain evidence="9">Expedition CK06-06</strain>
    </source>
</reference>
<dbReference type="AlphaFoldDB" id="X1B966"/>
<evidence type="ECO:0000256" key="6">
    <source>
        <dbReference type="ARBA" id="ARBA00034754"/>
    </source>
</evidence>
<keyword evidence="2" id="KW-0808">Transferase</keyword>
<dbReference type="NCBIfam" id="TIGR01128">
    <property type="entry name" value="holA"/>
    <property type="match status" value="1"/>
</dbReference>
<sequence length="210" mass="24270">KSNSLVRKIKSQGKVWQFKPLSYYELLNWIKKRVEDKKRRIDFEAVKTLAFYIGNNLARANTEIEKLITYKGRKTIMPEDVKLLVKPEFSPGIFKLIDNIAAKDLKQSQNILQQLLNAGENPLYIHSMIVYQFRNLIIIKSLANLGSSEIRTKTKLHPFVIQKSQQQIRNFSFENLKRIYAKLLDGEIAIKTGKIEPRLALELLVTALLG</sequence>
<organism evidence="9">
    <name type="scientific">marine sediment metagenome</name>
    <dbReference type="NCBI Taxonomy" id="412755"/>
    <lineage>
        <taxon>unclassified sequences</taxon>
        <taxon>metagenomes</taxon>
        <taxon>ecological metagenomes</taxon>
    </lineage>
</organism>
<comment type="catalytic activity">
    <reaction evidence="7">
        <text>DNA(n) + a 2'-deoxyribonucleoside 5'-triphosphate = DNA(n+1) + diphosphate</text>
        <dbReference type="Rhea" id="RHEA:22508"/>
        <dbReference type="Rhea" id="RHEA-COMP:17339"/>
        <dbReference type="Rhea" id="RHEA-COMP:17340"/>
        <dbReference type="ChEBI" id="CHEBI:33019"/>
        <dbReference type="ChEBI" id="CHEBI:61560"/>
        <dbReference type="ChEBI" id="CHEBI:173112"/>
        <dbReference type="EC" id="2.7.7.7"/>
    </reaction>
</comment>
<evidence type="ECO:0000259" key="8">
    <source>
        <dbReference type="Pfam" id="PF21694"/>
    </source>
</evidence>
<keyword evidence="3" id="KW-0548">Nucleotidyltransferase</keyword>
<evidence type="ECO:0000256" key="3">
    <source>
        <dbReference type="ARBA" id="ARBA00022695"/>
    </source>
</evidence>
<dbReference type="GO" id="GO:0003677">
    <property type="term" value="F:DNA binding"/>
    <property type="evidence" value="ECO:0007669"/>
    <property type="project" value="InterPro"/>
</dbReference>
<protein>
    <recommendedName>
        <fullName evidence="1">DNA-directed DNA polymerase</fullName>
        <ecNumber evidence="1">2.7.7.7</ecNumber>
    </recommendedName>
</protein>
<dbReference type="InterPro" id="IPR005790">
    <property type="entry name" value="DNA_polIII_delta"/>
</dbReference>
<dbReference type="InterPro" id="IPR008921">
    <property type="entry name" value="DNA_pol3_clamp-load_cplx_C"/>
</dbReference>
<comment type="caution">
    <text evidence="9">The sequence shown here is derived from an EMBL/GenBank/DDBJ whole genome shotgun (WGS) entry which is preliminary data.</text>
</comment>
<evidence type="ECO:0000256" key="5">
    <source>
        <dbReference type="ARBA" id="ARBA00022932"/>
    </source>
</evidence>
<dbReference type="GO" id="GO:0009360">
    <property type="term" value="C:DNA polymerase III complex"/>
    <property type="evidence" value="ECO:0007669"/>
    <property type="project" value="TreeGrafter"/>
</dbReference>
<dbReference type="InterPro" id="IPR048466">
    <property type="entry name" value="DNA_pol3_delta-like_C"/>
</dbReference>
<accession>X1B966</accession>
<evidence type="ECO:0000256" key="1">
    <source>
        <dbReference type="ARBA" id="ARBA00012417"/>
    </source>
</evidence>
<dbReference type="Pfam" id="PF21694">
    <property type="entry name" value="DNA_pol3_delta_C"/>
    <property type="match status" value="1"/>
</dbReference>
<dbReference type="GO" id="GO:0006261">
    <property type="term" value="P:DNA-templated DNA replication"/>
    <property type="evidence" value="ECO:0007669"/>
    <property type="project" value="TreeGrafter"/>
</dbReference>
<evidence type="ECO:0000256" key="2">
    <source>
        <dbReference type="ARBA" id="ARBA00022679"/>
    </source>
</evidence>
<dbReference type="GO" id="GO:0003887">
    <property type="term" value="F:DNA-directed DNA polymerase activity"/>
    <property type="evidence" value="ECO:0007669"/>
    <property type="project" value="UniProtKB-KW"/>
</dbReference>
<name>X1B966_9ZZZZ</name>
<keyword evidence="4" id="KW-0235">DNA replication</keyword>